<dbReference type="InterPro" id="IPR052716">
    <property type="entry name" value="MOSC_domain"/>
</dbReference>
<gene>
    <name evidence="3" type="ORF">BO88DRAFT_434160</name>
</gene>
<dbReference type="GO" id="GO:0003824">
    <property type="term" value="F:catalytic activity"/>
    <property type="evidence" value="ECO:0007669"/>
    <property type="project" value="InterPro"/>
</dbReference>
<dbReference type="PANTHER" id="PTHR36930">
    <property type="entry name" value="METAL-SULFUR CLUSTER BIOSYNTHESIS PROTEINS YUAD-RELATED"/>
    <property type="match status" value="1"/>
</dbReference>
<organism evidence="3 4">
    <name type="scientific">Aspergillus vadensis (strain CBS 113365 / IMI 142717 / IBT 24658)</name>
    <dbReference type="NCBI Taxonomy" id="1448311"/>
    <lineage>
        <taxon>Eukaryota</taxon>
        <taxon>Fungi</taxon>
        <taxon>Dikarya</taxon>
        <taxon>Ascomycota</taxon>
        <taxon>Pezizomycotina</taxon>
        <taxon>Eurotiomycetes</taxon>
        <taxon>Eurotiomycetidae</taxon>
        <taxon>Eurotiales</taxon>
        <taxon>Aspergillaceae</taxon>
        <taxon>Aspergillus</taxon>
        <taxon>Aspergillus subgen. Circumdati</taxon>
    </lineage>
</organism>
<dbReference type="PANTHER" id="PTHR36930:SF1">
    <property type="entry name" value="MOSC DOMAIN-CONTAINING PROTEIN"/>
    <property type="match status" value="1"/>
</dbReference>
<evidence type="ECO:0000313" key="4">
    <source>
        <dbReference type="Proteomes" id="UP000248405"/>
    </source>
</evidence>
<dbReference type="Proteomes" id="UP000248405">
    <property type="component" value="Unassembled WGS sequence"/>
</dbReference>
<evidence type="ECO:0000259" key="2">
    <source>
        <dbReference type="PROSITE" id="PS51340"/>
    </source>
</evidence>
<dbReference type="RefSeq" id="XP_025564384.1">
    <property type="nucleotide sequence ID" value="XM_025709467.1"/>
</dbReference>
<dbReference type="PROSITE" id="PS51340">
    <property type="entry name" value="MOSC"/>
    <property type="match status" value="1"/>
</dbReference>
<feature type="region of interest" description="Disordered" evidence="1">
    <location>
        <begin position="23"/>
        <end position="43"/>
    </location>
</feature>
<accession>A0A319BI76</accession>
<keyword evidence="4" id="KW-1185">Reference proteome</keyword>
<evidence type="ECO:0000313" key="3">
    <source>
        <dbReference type="EMBL" id="PYH70590.1"/>
    </source>
</evidence>
<dbReference type="InterPro" id="IPR005302">
    <property type="entry name" value="MoCF_Sase_C"/>
</dbReference>
<sequence>MSTTTTTTSTTTTTTLTGTTSLPRVLSVSKSPTHTISKTPVPSITLLPNHGVSGDCHAGKTTQHTTTSPTTAQGNNLRQIHLLPIESLRHISSTSSFKGTKPFTPGEIGENVTTEGIELGNLPPGTEIHFGNQDDGAVVVITSVREPGPGLDRVRPGLREAFRGVRKGYWGVLGVVVKGGEVKGGMGVRVVVK</sequence>
<dbReference type="Gene3D" id="2.40.33.20">
    <property type="entry name" value="PK beta-barrel domain-like"/>
    <property type="match status" value="1"/>
</dbReference>
<protein>
    <submittedName>
        <fullName evidence="3">PK beta-barrel-protein domain-containing protein-like protein</fullName>
    </submittedName>
</protein>
<dbReference type="AlphaFoldDB" id="A0A319BI76"/>
<feature type="compositionally biased region" description="Polar residues" evidence="1">
    <location>
        <begin position="28"/>
        <end position="42"/>
    </location>
</feature>
<feature type="domain" description="MOSC" evidence="2">
    <location>
        <begin position="39"/>
        <end position="191"/>
    </location>
</feature>
<dbReference type="InterPro" id="IPR011037">
    <property type="entry name" value="Pyrv_Knase-like_insert_dom_sf"/>
</dbReference>
<dbReference type="GeneID" id="37214059"/>
<reference evidence="3" key="1">
    <citation type="submission" date="2016-12" db="EMBL/GenBank/DDBJ databases">
        <title>The genomes of Aspergillus section Nigri reveals drivers in fungal speciation.</title>
        <authorList>
            <consortium name="DOE Joint Genome Institute"/>
            <person name="Vesth T.C."/>
            <person name="Nybo J."/>
            <person name="Theobald S."/>
            <person name="Brandl J."/>
            <person name="Frisvad J.C."/>
            <person name="Nielsen K.F."/>
            <person name="Lyhne E.K."/>
            <person name="Kogle M.E."/>
            <person name="Kuo A."/>
            <person name="Riley R."/>
            <person name="Clum A."/>
            <person name="Nolan M."/>
            <person name="Lipzen A."/>
            <person name="Salamov A."/>
            <person name="Henrissat B."/>
            <person name="Wiebenga A."/>
            <person name="De Vries R.P."/>
            <person name="Grigoriev I.V."/>
            <person name="Mortensen U.H."/>
            <person name="Andersen M.R."/>
            <person name="Baker S.E."/>
        </authorList>
    </citation>
    <scope>NUCLEOTIDE SEQUENCE [LARGE SCALE GENOMIC DNA]</scope>
    <source>
        <strain evidence="3">CBS 113365</strain>
    </source>
</reference>
<dbReference type="OrthoDB" id="14384at2759"/>
<dbReference type="GO" id="GO:0030151">
    <property type="term" value="F:molybdenum ion binding"/>
    <property type="evidence" value="ECO:0007669"/>
    <property type="project" value="InterPro"/>
</dbReference>
<dbReference type="Pfam" id="PF03473">
    <property type="entry name" value="MOSC"/>
    <property type="match status" value="1"/>
</dbReference>
<evidence type="ECO:0000256" key="1">
    <source>
        <dbReference type="SAM" id="MobiDB-lite"/>
    </source>
</evidence>
<dbReference type="EMBL" id="KZ821620">
    <property type="protein sequence ID" value="PYH70590.1"/>
    <property type="molecule type" value="Genomic_DNA"/>
</dbReference>
<dbReference type="GO" id="GO:0030170">
    <property type="term" value="F:pyridoxal phosphate binding"/>
    <property type="evidence" value="ECO:0007669"/>
    <property type="project" value="InterPro"/>
</dbReference>
<name>A0A319BI76_ASPVC</name>
<dbReference type="SUPFAM" id="SSF50800">
    <property type="entry name" value="PK beta-barrel domain-like"/>
    <property type="match status" value="1"/>
</dbReference>
<proteinExistence type="predicted"/>